<protein>
    <submittedName>
        <fullName evidence="4">Pyrimidine-specific ribonucleoside hydrolase RihA</fullName>
        <ecNumber evidence="4">3.2.-.-</ecNumber>
    </submittedName>
</protein>
<dbReference type="Proteomes" id="UP000033740">
    <property type="component" value="Unassembled WGS sequence"/>
</dbReference>
<proteinExistence type="predicted"/>
<dbReference type="GO" id="GO:0008477">
    <property type="term" value="F:purine nucleosidase activity"/>
    <property type="evidence" value="ECO:0007669"/>
    <property type="project" value="TreeGrafter"/>
</dbReference>
<evidence type="ECO:0000256" key="1">
    <source>
        <dbReference type="ARBA" id="ARBA00022801"/>
    </source>
</evidence>
<reference evidence="4 5" key="1">
    <citation type="submission" date="2015-02" db="EMBL/GenBank/DDBJ databases">
        <title>Draft genome sequences of ten Microbacterium spp. with emphasis on heavy metal contaminated environments.</title>
        <authorList>
            <person name="Corretto E."/>
        </authorList>
    </citation>
    <scope>NUCLEOTIDE SEQUENCE [LARGE SCALE GENOMIC DNA]</scope>
    <source>
        <strain evidence="4 5">ARN176</strain>
    </source>
</reference>
<dbReference type="CDD" id="cd02650">
    <property type="entry name" value="nuc_hydro_CaPnhB"/>
    <property type="match status" value="1"/>
</dbReference>
<evidence type="ECO:0000313" key="5">
    <source>
        <dbReference type="Proteomes" id="UP000033740"/>
    </source>
</evidence>
<dbReference type="PANTHER" id="PTHR12304:SF4">
    <property type="entry name" value="URIDINE NUCLEOSIDASE"/>
    <property type="match status" value="1"/>
</dbReference>
<dbReference type="GO" id="GO:0005829">
    <property type="term" value="C:cytosol"/>
    <property type="evidence" value="ECO:0007669"/>
    <property type="project" value="TreeGrafter"/>
</dbReference>
<keyword evidence="1 4" id="KW-0378">Hydrolase</keyword>
<dbReference type="InterPro" id="IPR001910">
    <property type="entry name" value="Inosine/uridine_hydrolase_dom"/>
</dbReference>
<dbReference type="InterPro" id="IPR036452">
    <property type="entry name" value="Ribo_hydro-like"/>
</dbReference>
<dbReference type="STRING" id="582680.RS86_01779"/>
<dbReference type="EC" id="3.2.-.-" evidence="4"/>
<dbReference type="RefSeq" id="WP_045271853.1">
    <property type="nucleotide sequence ID" value="NZ_JYIX01000033.1"/>
</dbReference>
<dbReference type="InterPro" id="IPR023186">
    <property type="entry name" value="IUNH"/>
</dbReference>
<dbReference type="AlphaFoldDB" id="A0A0F0LK87"/>
<sequence length="319" mass="32952">MTDTPAPLYFDCDTGIDDSLALAYLLASPEIALRGIGTVSGNTSAAQAARNTLGLLSLAERDDVPVAVGRHDFLTHGYDGGAPHVHGDDGVGGVALPEPARAVEDGTAADLLIRLSHEHAGSLEVLAVGPLTNLAAALEQDPTLPTRIARVTLMGGAALVPGNITALAEANIGNDPEAADAVFAAGWPVVVVPLDVTMENVFEEAHRDLLATSGSPVARAVAAMLDFYMDFYRATYGRRCSALHDPLAAAIAVGRVRPTVAPAVPAVVDTTDGPGRGQTVFDLRGQRQGARDHDGATVRVVLSTDAPLADHLAERVAGM</sequence>
<dbReference type="SUPFAM" id="SSF53590">
    <property type="entry name" value="Nucleoside hydrolase"/>
    <property type="match status" value="1"/>
</dbReference>
<name>A0A0F0LK87_9MICO</name>
<gene>
    <name evidence="4" type="primary">rihA_1</name>
    <name evidence="4" type="ORF">RS86_01779</name>
</gene>
<organism evidence="4 5">
    <name type="scientific">Microbacterium azadirachtae</name>
    <dbReference type="NCBI Taxonomy" id="582680"/>
    <lineage>
        <taxon>Bacteria</taxon>
        <taxon>Bacillati</taxon>
        <taxon>Actinomycetota</taxon>
        <taxon>Actinomycetes</taxon>
        <taxon>Micrococcales</taxon>
        <taxon>Microbacteriaceae</taxon>
        <taxon>Microbacterium</taxon>
    </lineage>
</organism>
<dbReference type="PATRIC" id="fig|582680.6.peg.1839"/>
<dbReference type="GO" id="GO:0006152">
    <property type="term" value="P:purine nucleoside catabolic process"/>
    <property type="evidence" value="ECO:0007669"/>
    <property type="project" value="TreeGrafter"/>
</dbReference>
<feature type="domain" description="Inosine/uridine-preferring nucleoside hydrolase" evidence="3">
    <location>
        <begin position="9"/>
        <end position="306"/>
    </location>
</feature>
<dbReference type="EMBL" id="JYIX01000033">
    <property type="protein sequence ID" value="KJL33558.1"/>
    <property type="molecule type" value="Genomic_DNA"/>
</dbReference>
<comment type="caution">
    <text evidence="4">The sequence shown here is derived from an EMBL/GenBank/DDBJ whole genome shotgun (WGS) entry which is preliminary data.</text>
</comment>
<keyword evidence="2 4" id="KW-0326">Glycosidase</keyword>
<evidence type="ECO:0000256" key="2">
    <source>
        <dbReference type="ARBA" id="ARBA00023295"/>
    </source>
</evidence>
<dbReference type="PANTHER" id="PTHR12304">
    <property type="entry name" value="INOSINE-URIDINE PREFERRING NUCLEOSIDE HYDROLASE"/>
    <property type="match status" value="1"/>
</dbReference>
<evidence type="ECO:0000313" key="4">
    <source>
        <dbReference type="EMBL" id="KJL33558.1"/>
    </source>
</evidence>
<keyword evidence="5" id="KW-1185">Reference proteome</keyword>
<dbReference type="Gene3D" id="3.90.245.10">
    <property type="entry name" value="Ribonucleoside hydrolase-like"/>
    <property type="match status" value="1"/>
</dbReference>
<evidence type="ECO:0000259" key="3">
    <source>
        <dbReference type="Pfam" id="PF01156"/>
    </source>
</evidence>
<accession>A0A0F0LK87</accession>
<dbReference type="Pfam" id="PF01156">
    <property type="entry name" value="IU_nuc_hydro"/>
    <property type="match status" value="1"/>
</dbReference>